<dbReference type="EMBL" id="JAJNDB010000006">
    <property type="protein sequence ID" value="MCD2196645.1"/>
    <property type="molecule type" value="Genomic_DNA"/>
</dbReference>
<sequence length="232" mass="24931">MASAGEDRNGLDEALHRVLVGGEAHRPPGYDPLDATVAACLGSIPAVEAAAISYVRAGRVRSTHCTDPAIAEIDGRHNEAGRGPLFDEAITQPWPRSFIAIEDLASAAVWGASSPLEIAPPFRSLVSITLRSTPRGRTALDLYARAPQAFDLDTTMVVDMFAVRAAHLLYGPVDPAKSRYALAVETISRRLRLDRPNAERLLLTHLEPLADPVAVAERLTRHADGAETTESD</sequence>
<evidence type="ECO:0008006" key="3">
    <source>
        <dbReference type="Google" id="ProtNLM"/>
    </source>
</evidence>
<accession>A0ABS8PEE5</accession>
<proteinExistence type="predicted"/>
<gene>
    <name evidence="1" type="ORF">LQ327_25045</name>
</gene>
<keyword evidence="2" id="KW-1185">Reference proteome</keyword>
<protein>
    <recommendedName>
        <fullName evidence="3">ANTAR domain-containing protein</fullName>
    </recommendedName>
</protein>
<reference evidence="1 2" key="1">
    <citation type="submission" date="2021-11" db="EMBL/GenBank/DDBJ databases">
        <title>Draft genome sequence of Actinomycetospora sp. SF1 isolated from the rhizosphere soil.</title>
        <authorList>
            <person name="Duangmal K."/>
            <person name="Chantavorakit T."/>
        </authorList>
    </citation>
    <scope>NUCLEOTIDE SEQUENCE [LARGE SCALE GENOMIC DNA]</scope>
    <source>
        <strain evidence="1 2">TBRC 5722</strain>
    </source>
</reference>
<evidence type="ECO:0000313" key="2">
    <source>
        <dbReference type="Proteomes" id="UP001199469"/>
    </source>
</evidence>
<dbReference type="Proteomes" id="UP001199469">
    <property type="component" value="Unassembled WGS sequence"/>
</dbReference>
<dbReference type="RefSeq" id="WP_230738526.1">
    <property type="nucleotide sequence ID" value="NZ_JAJNDB010000006.1"/>
</dbReference>
<comment type="caution">
    <text evidence="1">The sequence shown here is derived from an EMBL/GenBank/DDBJ whole genome shotgun (WGS) entry which is preliminary data.</text>
</comment>
<name>A0ABS8PEE5_9PSEU</name>
<organism evidence="1 2">
    <name type="scientific">Actinomycetospora endophytica</name>
    <dbReference type="NCBI Taxonomy" id="2291215"/>
    <lineage>
        <taxon>Bacteria</taxon>
        <taxon>Bacillati</taxon>
        <taxon>Actinomycetota</taxon>
        <taxon>Actinomycetes</taxon>
        <taxon>Pseudonocardiales</taxon>
        <taxon>Pseudonocardiaceae</taxon>
        <taxon>Actinomycetospora</taxon>
    </lineage>
</organism>
<evidence type="ECO:0000313" key="1">
    <source>
        <dbReference type="EMBL" id="MCD2196645.1"/>
    </source>
</evidence>